<evidence type="ECO:0000313" key="1">
    <source>
        <dbReference type="EMBL" id="ASV83746.1"/>
    </source>
</evidence>
<organism evidence="1 2">
    <name type="scientific">Ochrobactrum quorumnocens</name>
    <dbReference type="NCBI Taxonomy" id="271865"/>
    <lineage>
        <taxon>Bacteria</taxon>
        <taxon>Pseudomonadati</taxon>
        <taxon>Pseudomonadota</taxon>
        <taxon>Alphaproteobacteria</taxon>
        <taxon>Hyphomicrobiales</taxon>
        <taxon>Brucellaceae</taxon>
        <taxon>Brucella/Ochrobactrum group</taxon>
        <taxon>Ochrobactrum</taxon>
    </lineage>
</organism>
<gene>
    <name evidence="1" type="ORF">CES85_4529</name>
</gene>
<proteinExistence type="predicted"/>
<dbReference type="AlphaFoldDB" id="A0A248UAQ4"/>
<dbReference type="EMBL" id="CP022603">
    <property type="protein sequence ID" value="ASV83746.1"/>
    <property type="molecule type" value="Genomic_DNA"/>
</dbReference>
<dbReference type="Proteomes" id="UP000215256">
    <property type="component" value="Chromosome 2"/>
</dbReference>
<dbReference type="KEGG" id="och:CES85_4529"/>
<evidence type="ECO:0000313" key="2">
    <source>
        <dbReference type="Proteomes" id="UP000215256"/>
    </source>
</evidence>
<name>A0A248UAQ4_9HYPH</name>
<protein>
    <submittedName>
        <fullName evidence="1">Uncharacterized protein</fullName>
    </submittedName>
</protein>
<sequence>MYMSVTVTHMGLTNLFDPFFNSGLHSLLHQAAGLVIDG</sequence>
<reference evidence="1 2" key="1">
    <citation type="submission" date="2017-07" db="EMBL/GenBank/DDBJ databases">
        <title>Phylogenetic study on the rhizospheric bacterium Ochrobactrum sp. A44.</title>
        <authorList>
            <person name="Krzyzanowska D.M."/>
            <person name="Ossowicki A."/>
            <person name="Rajewska M."/>
            <person name="Maciag T."/>
            <person name="Kaczynski Z."/>
            <person name="Czerwicka M."/>
            <person name="Jafra S."/>
        </authorList>
    </citation>
    <scope>NUCLEOTIDE SEQUENCE [LARGE SCALE GENOMIC DNA]</scope>
    <source>
        <strain evidence="1 2">A44</strain>
    </source>
</reference>
<accession>A0A248UAQ4</accession>